<evidence type="ECO:0000313" key="3">
    <source>
        <dbReference type="Proteomes" id="UP000028027"/>
    </source>
</evidence>
<dbReference type="SUPFAM" id="SSF102114">
    <property type="entry name" value="Radical SAM enzymes"/>
    <property type="match status" value="1"/>
</dbReference>
<dbReference type="PANTHER" id="PTHR42731">
    <property type="entry name" value="SLL1084 PROTEIN"/>
    <property type="match status" value="1"/>
</dbReference>
<gene>
    <name evidence="2" type="ORF">AAA799E16_00910</name>
</gene>
<organism evidence="2 3">
    <name type="scientific">Marine Group I thaumarchaeote SCGC AAA799-E16</name>
    <dbReference type="NCBI Taxonomy" id="1502292"/>
    <lineage>
        <taxon>Archaea</taxon>
        <taxon>Nitrososphaerota</taxon>
        <taxon>Marine Group I</taxon>
    </lineage>
</organism>
<dbReference type="SMART" id="SM00729">
    <property type="entry name" value="Elp3"/>
    <property type="match status" value="1"/>
</dbReference>
<dbReference type="SFLD" id="SFLDG01082">
    <property type="entry name" value="B12-binding_domain_containing"/>
    <property type="match status" value="1"/>
</dbReference>
<dbReference type="InterPro" id="IPR007197">
    <property type="entry name" value="rSAM"/>
</dbReference>
<keyword evidence="2" id="KW-0456">Lyase</keyword>
<keyword evidence="3" id="KW-1185">Reference proteome</keyword>
<dbReference type="Proteomes" id="UP000028027">
    <property type="component" value="Unassembled WGS sequence"/>
</dbReference>
<dbReference type="EMBL" id="JNVL01000010">
    <property type="protein sequence ID" value="KER06393.1"/>
    <property type="molecule type" value="Genomic_DNA"/>
</dbReference>
<dbReference type="Pfam" id="PF04055">
    <property type="entry name" value="Radical_SAM"/>
    <property type="match status" value="1"/>
</dbReference>
<dbReference type="GO" id="GO:0051536">
    <property type="term" value="F:iron-sulfur cluster binding"/>
    <property type="evidence" value="ECO:0007669"/>
    <property type="project" value="InterPro"/>
</dbReference>
<feature type="domain" description="Elp3/MiaA/NifB-like radical SAM core" evidence="1">
    <location>
        <begin position="214"/>
        <end position="463"/>
    </location>
</feature>
<dbReference type="GO" id="GO:0005840">
    <property type="term" value="C:ribosome"/>
    <property type="evidence" value="ECO:0007669"/>
    <property type="project" value="UniProtKB-KW"/>
</dbReference>
<sequence>MAGKRVVLTADRSLMTNYRGNFLYGFIACGPYEVLPEWVFDKVFCPSVETDPITGEAKVAQIGLRRIESSLIQGGYNREDVFIGHPDMLHKSIGPDTKVVGINVMDPLGMAPVTTTMSPEKLSYVAMKFKKMCASIIQLKKKYDFKVVVGGNGAWELAKSDRMKIHGIDTVVVGEADELAVDLFQDLEKNDAPELMHCFVRNLENIPIIEGPTINSLIEAMRGCGRGCDFCDVNKRSKKDLPIERLQHEAKTNLDYGFDSIWLHSDEMLLYGCDNRDFVPNRDAITDLWKSLKGLGANFIGTTHMTFSAVAADPTLMQQISHVNGQDKSGRWLATNLGIETVAPDMVKKHLGVKTRPFSTEEWGSVVREGAKILNENHWFPAATIIIGWPDETPDDIQYTIDMMNDFREMDFRGLVAPLLYQDFSEKNSMHFGNLNEAQFTLFWKCWENNLRVINDIIPIILRNKTYGPPMKVFMYGILKAGTWAIMRYLRGLCKDLFNGRTPDEIIDKYARSRSVSAPKIQTKKL</sequence>
<evidence type="ECO:0000313" key="2">
    <source>
        <dbReference type="EMBL" id="KER06393.1"/>
    </source>
</evidence>
<dbReference type="GO" id="GO:0016740">
    <property type="term" value="F:transferase activity"/>
    <property type="evidence" value="ECO:0007669"/>
    <property type="project" value="UniProtKB-KW"/>
</dbReference>
<name>A0A081S640_9ARCH</name>
<dbReference type="InterPro" id="IPR006638">
    <property type="entry name" value="Elp3/MiaA/NifB-like_rSAM"/>
</dbReference>
<dbReference type="Gene3D" id="3.80.30.20">
    <property type="entry name" value="tm_1862 like domain"/>
    <property type="match status" value="1"/>
</dbReference>
<proteinExistence type="predicted"/>
<keyword evidence="2" id="KW-0687">Ribonucleoprotein</keyword>
<dbReference type="GO" id="GO:0016829">
    <property type="term" value="F:lyase activity"/>
    <property type="evidence" value="ECO:0007669"/>
    <property type="project" value="UniProtKB-KW"/>
</dbReference>
<dbReference type="PATRIC" id="fig|1502292.3.peg.842"/>
<dbReference type="EC" id="4.-.-.-" evidence="2"/>
<keyword evidence="2" id="KW-0808">Transferase</keyword>
<dbReference type="InterPro" id="IPR058240">
    <property type="entry name" value="rSAM_sf"/>
</dbReference>
<keyword evidence="2" id="KW-0689">Ribosomal protein</keyword>
<dbReference type="InterPro" id="IPR023404">
    <property type="entry name" value="rSAM_horseshoe"/>
</dbReference>
<evidence type="ECO:0000259" key="1">
    <source>
        <dbReference type="SMART" id="SM00729"/>
    </source>
</evidence>
<dbReference type="Gene3D" id="3.40.50.280">
    <property type="entry name" value="Cobalamin-binding domain"/>
    <property type="match status" value="1"/>
</dbReference>
<comment type="caution">
    <text evidence="2">The sequence shown here is derived from an EMBL/GenBank/DDBJ whole genome shotgun (WGS) entry which is preliminary data.</text>
</comment>
<protein>
    <submittedName>
        <fullName evidence="2">Ribosomal protein S12 methylthiotransferase RimO</fullName>
        <ecNumber evidence="2">4.-.-.-</ecNumber>
    </submittedName>
</protein>
<dbReference type="SFLD" id="SFLDS00029">
    <property type="entry name" value="Radical_SAM"/>
    <property type="match status" value="1"/>
</dbReference>
<reference evidence="2 3" key="1">
    <citation type="submission" date="2014-06" db="EMBL/GenBank/DDBJ databases">
        <authorList>
            <person name="Ngugi D.K."/>
            <person name="Blom J."/>
            <person name="Alam I."/>
            <person name="Rashid M."/>
            <person name="Ba Alawi W."/>
            <person name="Zhang G."/>
            <person name="Hikmawan T."/>
            <person name="Guan Y."/>
            <person name="Antunes A."/>
            <person name="Siam R."/>
            <person name="Eldorry H."/>
            <person name="Bajic V."/>
            <person name="Stingl U."/>
        </authorList>
    </citation>
    <scope>NUCLEOTIDE SEQUENCE [LARGE SCALE GENOMIC DNA]</scope>
    <source>
        <strain evidence="2">SCGC AAA799-E16</strain>
    </source>
</reference>
<dbReference type="PANTHER" id="PTHR42731:SF4">
    <property type="entry name" value="RADICAL SAM DOMAIN PROTEIN"/>
    <property type="match status" value="1"/>
</dbReference>
<dbReference type="AlphaFoldDB" id="A0A081S640"/>
<accession>A0A081S640</accession>